<accession>A0A0G4N2Z2</accession>
<dbReference type="SUPFAM" id="SSF54909">
    <property type="entry name" value="Dimeric alpha+beta barrel"/>
    <property type="match status" value="1"/>
</dbReference>
<dbReference type="Proteomes" id="UP000045706">
    <property type="component" value="Unassembled WGS sequence"/>
</dbReference>
<evidence type="ECO:0000313" key="2">
    <source>
        <dbReference type="EMBL" id="CRK40803.1"/>
    </source>
</evidence>
<reference evidence="2" key="1">
    <citation type="submission" date="2015-05" db="EMBL/GenBank/DDBJ databases">
        <authorList>
            <person name="Wang D.B."/>
            <person name="Wang M."/>
        </authorList>
    </citation>
    <scope>NUCLEOTIDE SEQUENCE [LARGE SCALE GENOMIC DNA]</scope>
    <source>
        <strain evidence="2">VL2</strain>
    </source>
</reference>
<proteinExistence type="predicted"/>
<reference evidence="4" key="2">
    <citation type="submission" date="2015-05" db="EMBL/GenBank/DDBJ databases">
        <authorList>
            <person name="Fogelqvist Johan"/>
        </authorList>
    </citation>
    <scope>NUCLEOTIDE SEQUENCE [LARGE SCALE GENOMIC DNA]</scope>
</reference>
<dbReference type="Gene3D" id="3.30.70.100">
    <property type="match status" value="1"/>
</dbReference>
<dbReference type="SMART" id="SM00886">
    <property type="entry name" value="Dabb"/>
    <property type="match status" value="1"/>
</dbReference>
<feature type="domain" description="Stress-response A/B barrel" evidence="1">
    <location>
        <begin position="3"/>
        <end position="105"/>
    </location>
</feature>
<dbReference type="Proteomes" id="UP000689129">
    <property type="component" value="Unassembled WGS sequence"/>
</dbReference>
<dbReference type="InterPro" id="IPR011008">
    <property type="entry name" value="Dimeric_a/b-barrel"/>
</dbReference>
<dbReference type="EMBL" id="JAEMWZ010000043">
    <property type="protein sequence ID" value="KAG7140523.1"/>
    <property type="molecule type" value="Genomic_DNA"/>
</dbReference>
<evidence type="ECO:0000313" key="3">
    <source>
        <dbReference type="EMBL" id="KAG7140523.1"/>
    </source>
</evidence>
<dbReference type="AlphaFoldDB" id="A0A0G4N2Z2"/>
<dbReference type="Pfam" id="PF07876">
    <property type="entry name" value="Dabb"/>
    <property type="match status" value="1"/>
</dbReference>
<gene>
    <name evidence="2" type="ORF">BN1723_004917</name>
    <name evidence="3" type="ORF">HYQ45_002686</name>
</gene>
<name>A0A0G4N2Z2_VERLO</name>
<dbReference type="InterPro" id="IPR013097">
    <property type="entry name" value="Dabb"/>
</dbReference>
<protein>
    <recommendedName>
        <fullName evidence="1">Stress-response A/B barrel domain-containing protein</fullName>
    </recommendedName>
</protein>
<dbReference type="EMBL" id="CVQI01032274">
    <property type="protein sequence ID" value="CRK40803.1"/>
    <property type="molecule type" value="Genomic_DNA"/>
</dbReference>
<dbReference type="PROSITE" id="PS51502">
    <property type="entry name" value="S_R_A_B_BARREL"/>
    <property type="match status" value="1"/>
</dbReference>
<evidence type="ECO:0000259" key="1">
    <source>
        <dbReference type="PROSITE" id="PS51502"/>
    </source>
</evidence>
<evidence type="ECO:0000313" key="4">
    <source>
        <dbReference type="Proteomes" id="UP000045706"/>
    </source>
</evidence>
<sequence length="110" mass="12302">MPFVQVTQIQFKELVVDEEIKSICDGALALKASCLHPTTGQPLIKSITGGIDHSTEGRQGGMTHVFVTEFETEDDRRIYVNEDQQHRKFCEELSDMTAKISIVDFAPGVF</sequence>
<reference evidence="3" key="3">
    <citation type="journal article" date="2021" name="Mol. Plant Pathol.">
        <title>A 20-kb lineage-specific genomic region tames virulence in pathogenic amphidiploid Verticillium longisporum.</title>
        <authorList>
            <person name="Harting R."/>
            <person name="Starke J."/>
            <person name="Kusch H."/>
            <person name="Poggeler S."/>
            <person name="Maurus I."/>
            <person name="Schluter R."/>
            <person name="Landesfeind M."/>
            <person name="Bulla I."/>
            <person name="Nowrousian M."/>
            <person name="de Jonge R."/>
            <person name="Stahlhut G."/>
            <person name="Hoff K.J."/>
            <person name="Asshauer K.P."/>
            <person name="Thurmer A."/>
            <person name="Stanke M."/>
            <person name="Daniel R."/>
            <person name="Morgenstern B."/>
            <person name="Thomma B.P.H.J."/>
            <person name="Kronstad J.W."/>
            <person name="Braus-Stromeyer S.A."/>
            <person name="Braus G.H."/>
        </authorList>
    </citation>
    <scope>NUCLEOTIDE SEQUENCE</scope>
    <source>
        <strain evidence="3">Vl32</strain>
    </source>
</reference>
<organism evidence="2 4">
    <name type="scientific">Verticillium longisporum</name>
    <name type="common">Verticillium dahliae var. longisporum</name>
    <dbReference type="NCBI Taxonomy" id="100787"/>
    <lineage>
        <taxon>Eukaryota</taxon>
        <taxon>Fungi</taxon>
        <taxon>Dikarya</taxon>
        <taxon>Ascomycota</taxon>
        <taxon>Pezizomycotina</taxon>
        <taxon>Sordariomycetes</taxon>
        <taxon>Hypocreomycetidae</taxon>
        <taxon>Glomerellales</taxon>
        <taxon>Plectosphaerellaceae</taxon>
        <taxon>Verticillium</taxon>
    </lineage>
</organism>
<dbReference type="OrthoDB" id="1601230at2759"/>